<gene>
    <name evidence="2" type="ORF">LKD48_07985</name>
</gene>
<dbReference type="Pfam" id="PF05193">
    <property type="entry name" value="Peptidase_M16_C"/>
    <property type="match status" value="1"/>
</dbReference>
<dbReference type="InterPro" id="IPR011249">
    <property type="entry name" value="Metalloenz_LuxS/M16"/>
</dbReference>
<evidence type="ECO:0000313" key="2">
    <source>
        <dbReference type="EMBL" id="MCC2221572.1"/>
    </source>
</evidence>
<keyword evidence="3" id="KW-1185">Reference proteome</keyword>
<dbReference type="GO" id="GO:0046872">
    <property type="term" value="F:metal ion binding"/>
    <property type="evidence" value="ECO:0007669"/>
    <property type="project" value="InterPro"/>
</dbReference>
<evidence type="ECO:0000259" key="1">
    <source>
        <dbReference type="SMART" id="SM01264"/>
    </source>
</evidence>
<dbReference type="Pfam" id="PF22516">
    <property type="entry name" value="PreP_C"/>
    <property type="match status" value="1"/>
</dbReference>
<dbReference type="EMBL" id="JAJEQN010000017">
    <property type="protein sequence ID" value="MCC2221572.1"/>
    <property type="molecule type" value="Genomic_DNA"/>
</dbReference>
<organism evidence="2 3">
    <name type="scientific">Anthropogastromicrobium aceti</name>
    <dbReference type="NCBI Taxonomy" id="2981768"/>
    <lineage>
        <taxon>Bacteria</taxon>
        <taxon>Bacillati</taxon>
        <taxon>Bacillota</taxon>
        <taxon>Clostridia</taxon>
        <taxon>Lachnospirales</taxon>
        <taxon>Lachnospiraceae</taxon>
        <taxon>Anthropogastromicrobium</taxon>
    </lineage>
</organism>
<dbReference type="AlphaFoldDB" id="A0AAE3E3M5"/>
<dbReference type="SUPFAM" id="SSF63411">
    <property type="entry name" value="LuxS/MPP-like metallohydrolase"/>
    <property type="match status" value="4"/>
</dbReference>
<name>A0AAE3E3M5_9FIRM</name>
<dbReference type="InterPro" id="IPR055130">
    <property type="entry name" value="PreP_C"/>
</dbReference>
<dbReference type="GO" id="GO:0016485">
    <property type="term" value="P:protein processing"/>
    <property type="evidence" value="ECO:0007669"/>
    <property type="project" value="TreeGrafter"/>
</dbReference>
<dbReference type="PANTHER" id="PTHR43016:SF13">
    <property type="entry name" value="PRESEQUENCE PROTEASE, MITOCHONDRIAL"/>
    <property type="match status" value="1"/>
</dbReference>
<protein>
    <submittedName>
        <fullName evidence="2">Insulinase family protein</fullName>
    </submittedName>
</protein>
<comment type="caution">
    <text evidence="2">The sequence shown here is derived from an EMBL/GenBank/DDBJ whole genome shotgun (WGS) entry which is preliminary data.</text>
</comment>
<dbReference type="InterPro" id="IPR007863">
    <property type="entry name" value="Peptidase_M16_C"/>
</dbReference>
<sequence>MTVHDTVHGFIVEREVPLPELDAVMYQMKHEKTGLELVWISREEENKVFGIGFETLPWNDTGVFHILEHSVLCGSKNYPVKEPFVELLKNSMNTFLNAMTFPDKTFYPVASRNDKDFVNLMRVYLDAVFYPAVYTKPEIFYQEGWHYEFDSEGKPGYKGVVFNEMKGAFADADELMDMTINRALFPDTPYRYVSGGDPTKIPDLTYEEFIESHKRFYSPSNAYVYLDGAMDIDAILGIINDEYLSSFEQTKRMDPPALQSAVDAGEQQIEYEIGADENEDGKIRLSWGRVIGTYAEREKLTAMQILSDVLTGNNQAPLTKAVLEDGLAETMRLYTIDGVANPWVKIEARNVKKENCKQVEKRIFDTLNALANGGLDHEKLEASMANLEFQMRERDYGSYPQGLILGMQVFDSWLYGGAPEANLQIGDLFVNLREKMKQGYFEHLIREELLENPHRCKVALIPSKTAGEARRAKEAKRIEDESAMWSDNAREEIIAKQERLEAWQNSEDTPEQLAALPHLELSDLSRTPQEQPIEELVIDGQKVLVHRVNSSGIAYITLYFDENHYTEAELPALGLLCRLFGNLETTQSSVEELNNRVRLLCGSMTFFISTFNIKDDSSCCTVKLCASFSTLESNVDQAVSLAAEILTQTRFDTANSEKAVLDLLRQIKMGCFEQIVMGGHAAALGRVSAQMSVSSVVSECTGGVTFYQWLKAQEENWNWNSLREKLTVLYEKAVSKEQLTISLTGNTDAYAANVVQMLQELLPSKPDLLKAHTIAIKPWGIKKEGIIIPADIAFAVRGTITGNYNGAWQTAAKIVSLSYLWNVIRVQGGAYGTGMLTRANGGFFCYSYRDPSARESLRKYLDCSSFLKEFAAQNPDLTGFIIGTVSDQSPLQTPRMKGQAADNFYWRQISWAERCTRWQQILETTPEKLAQAAEQISTAMKDGGICVVGGAEQMEGCGLDEIITL</sequence>
<dbReference type="PANTHER" id="PTHR43016">
    <property type="entry name" value="PRESEQUENCE PROTEASE"/>
    <property type="match status" value="1"/>
</dbReference>
<dbReference type="Proteomes" id="UP001198200">
    <property type="component" value="Unassembled WGS sequence"/>
</dbReference>
<dbReference type="InterPro" id="IPR013578">
    <property type="entry name" value="Peptidase_M16C_assoc"/>
</dbReference>
<reference evidence="2 3" key="1">
    <citation type="submission" date="2021-10" db="EMBL/GenBank/DDBJ databases">
        <title>Anaerobic single-cell dispensing facilitates the cultivation of human gut bacteria.</title>
        <authorList>
            <person name="Afrizal A."/>
        </authorList>
    </citation>
    <scope>NUCLEOTIDE SEQUENCE [LARGE SCALE GENOMIC DNA]</scope>
    <source>
        <strain evidence="2 3">CLA-AA-H224</strain>
    </source>
</reference>
<dbReference type="SMART" id="SM01264">
    <property type="entry name" value="M16C_associated"/>
    <property type="match status" value="1"/>
</dbReference>
<accession>A0AAE3E3M5</accession>
<dbReference type="FunFam" id="3.30.830.10:FF:000011">
    <property type="entry name" value="Presequence protease, mitochondrial"/>
    <property type="match status" value="1"/>
</dbReference>
<evidence type="ECO:0000313" key="3">
    <source>
        <dbReference type="Proteomes" id="UP001198200"/>
    </source>
</evidence>
<dbReference type="RefSeq" id="WP_308731689.1">
    <property type="nucleotide sequence ID" value="NZ_JAJEQN010000017.1"/>
</dbReference>
<dbReference type="Gene3D" id="3.30.830.10">
    <property type="entry name" value="Metalloenzyme, LuxS/M16 peptidase-like"/>
    <property type="match status" value="4"/>
</dbReference>
<feature type="domain" description="Peptidase M16C associated" evidence="1">
    <location>
        <begin position="460"/>
        <end position="713"/>
    </location>
</feature>
<dbReference type="Pfam" id="PF08367">
    <property type="entry name" value="M16C_assoc"/>
    <property type="match status" value="1"/>
</dbReference>
<dbReference type="GO" id="GO:0004222">
    <property type="term" value="F:metalloendopeptidase activity"/>
    <property type="evidence" value="ECO:0007669"/>
    <property type="project" value="TreeGrafter"/>
</dbReference>
<proteinExistence type="predicted"/>